<dbReference type="PRINTS" id="PR00886">
    <property type="entry name" value="HIGHMOBLTY12"/>
</dbReference>
<reference evidence="5 6" key="1">
    <citation type="journal article" date="2018" name="New Phytol.">
        <title>Phylogenomics of Endogonaceae and evolution of mycorrhizas within Mucoromycota.</title>
        <authorList>
            <person name="Chang Y."/>
            <person name="Desiro A."/>
            <person name="Na H."/>
            <person name="Sandor L."/>
            <person name="Lipzen A."/>
            <person name="Clum A."/>
            <person name="Barry K."/>
            <person name="Grigoriev I.V."/>
            <person name="Martin F.M."/>
            <person name="Stajich J.E."/>
            <person name="Smith M.E."/>
            <person name="Bonito G."/>
            <person name="Spatafora J.W."/>
        </authorList>
    </citation>
    <scope>NUCLEOTIDE SEQUENCE [LARGE SCALE GENOMIC DNA]</scope>
    <source>
        <strain evidence="5 6">GMNB39</strain>
    </source>
</reference>
<dbReference type="Proteomes" id="UP000268093">
    <property type="component" value="Unassembled WGS sequence"/>
</dbReference>
<feature type="domain" description="HMG box" evidence="4">
    <location>
        <begin position="160"/>
        <end position="227"/>
    </location>
</feature>
<dbReference type="SMART" id="SM00398">
    <property type="entry name" value="HMG"/>
    <property type="match status" value="2"/>
</dbReference>
<dbReference type="PANTHER" id="PTHR48112">
    <property type="entry name" value="HIGH MOBILITY GROUP PROTEIN DSP1"/>
    <property type="match status" value="1"/>
</dbReference>
<feature type="DNA-binding region" description="HMG box" evidence="2">
    <location>
        <begin position="160"/>
        <end position="227"/>
    </location>
</feature>
<evidence type="ECO:0000313" key="6">
    <source>
        <dbReference type="Proteomes" id="UP000268093"/>
    </source>
</evidence>
<feature type="domain" description="HMG box" evidence="4">
    <location>
        <begin position="63"/>
        <end position="131"/>
    </location>
</feature>
<evidence type="ECO:0000256" key="2">
    <source>
        <dbReference type="PROSITE-ProRule" id="PRU00267"/>
    </source>
</evidence>
<proteinExistence type="predicted"/>
<keyword evidence="6" id="KW-1185">Reference proteome</keyword>
<dbReference type="OrthoDB" id="5550281at2759"/>
<dbReference type="InterPro" id="IPR050342">
    <property type="entry name" value="HMGB"/>
</dbReference>
<dbReference type="PROSITE" id="PS50118">
    <property type="entry name" value="HMG_BOX_2"/>
    <property type="match status" value="2"/>
</dbReference>
<dbReference type="AlphaFoldDB" id="A0A433D1X0"/>
<organism evidence="5 6">
    <name type="scientific">Jimgerdemannia flammicorona</name>
    <dbReference type="NCBI Taxonomy" id="994334"/>
    <lineage>
        <taxon>Eukaryota</taxon>
        <taxon>Fungi</taxon>
        <taxon>Fungi incertae sedis</taxon>
        <taxon>Mucoromycota</taxon>
        <taxon>Mucoromycotina</taxon>
        <taxon>Endogonomycetes</taxon>
        <taxon>Endogonales</taxon>
        <taxon>Endogonaceae</taxon>
        <taxon>Jimgerdemannia</taxon>
    </lineage>
</organism>
<dbReference type="GO" id="GO:0005634">
    <property type="term" value="C:nucleus"/>
    <property type="evidence" value="ECO:0007669"/>
    <property type="project" value="UniProtKB-UniRule"/>
</dbReference>
<keyword evidence="2" id="KW-0539">Nucleus</keyword>
<comment type="caution">
    <text evidence="5">The sequence shown here is derived from an EMBL/GenBank/DDBJ whole genome shotgun (WGS) entry which is preliminary data.</text>
</comment>
<evidence type="ECO:0000256" key="3">
    <source>
        <dbReference type="SAM" id="SignalP"/>
    </source>
</evidence>
<dbReference type="GO" id="GO:0003677">
    <property type="term" value="F:DNA binding"/>
    <property type="evidence" value="ECO:0007669"/>
    <property type="project" value="UniProtKB-UniRule"/>
</dbReference>
<feature type="chain" id="PRO_5019489953" evidence="3">
    <location>
        <begin position="17"/>
        <end position="229"/>
    </location>
</feature>
<evidence type="ECO:0000313" key="5">
    <source>
        <dbReference type="EMBL" id="RUP44832.1"/>
    </source>
</evidence>
<dbReference type="InterPro" id="IPR036910">
    <property type="entry name" value="HMG_box_dom_sf"/>
</dbReference>
<sequence length="229" mass="26126">MASILRLFALSNPALATIARLNSATRFPSFNGALRGFASKKLAAKNPPGEKRPRRPNAVISLPKRGGTAWILFMKENQGRFKDDKGHYDLSKASSTLSEEWKAMSEEQKKPYFEKQAANSAEYKSKLEAALKRASPDDFARENERRRIANLPLLSDPKMPKKPKSGYILYMAHLRKTVEGFKNLPVTQQAVNGGKMWKELSVEEKKKFEDKATKERQKYIEQMKKYKND</sequence>
<dbReference type="Gene3D" id="1.10.30.10">
    <property type="entry name" value="High mobility group box domain"/>
    <property type="match status" value="2"/>
</dbReference>
<name>A0A433D1X0_9FUNG</name>
<keyword evidence="3" id="KW-0732">Signal</keyword>
<evidence type="ECO:0000256" key="1">
    <source>
        <dbReference type="ARBA" id="ARBA00023125"/>
    </source>
</evidence>
<gene>
    <name evidence="5" type="ORF">BC936DRAFT_148963</name>
</gene>
<feature type="DNA-binding region" description="HMG box" evidence="2">
    <location>
        <begin position="63"/>
        <end position="131"/>
    </location>
</feature>
<evidence type="ECO:0000259" key="4">
    <source>
        <dbReference type="PROSITE" id="PS50118"/>
    </source>
</evidence>
<dbReference type="Pfam" id="PF00505">
    <property type="entry name" value="HMG_box"/>
    <property type="match status" value="2"/>
</dbReference>
<keyword evidence="1 2" id="KW-0238">DNA-binding</keyword>
<dbReference type="EMBL" id="RBNI01008274">
    <property type="protein sequence ID" value="RUP44832.1"/>
    <property type="molecule type" value="Genomic_DNA"/>
</dbReference>
<dbReference type="SUPFAM" id="SSF47095">
    <property type="entry name" value="HMG-box"/>
    <property type="match status" value="2"/>
</dbReference>
<protein>
    <submittedName>
        <fullName evidence="5">High mobility group box domain-containing protein</fullName>
    </submittedName>
</protein>
<dbReference type="InterPro" id="IPR009071">
    <property type="entry name" value="HMG_box_dom"/>
</dbReference>
<feature type="signal peptide" evidence="3">
    <location>
        <begin position="1"/>
        <end position="16"/>
    </location>
</feature>
<dbReference type="CDD" id="cd00084">
    <property type="entry name" value="HMG-box_SF"/>
    <property type="match status" value="2"/>
</dbReference>
<accession>A0A433D1X0</accession>